<organism evidence="3 4">
    <name type="scientific">Candidatus Anoxymicrobium japonicum</name>
    <dbReference type="NCBI Taxonomy" id="2013648"/>
    <lineage>
        <taxon>Bacteria</taxon>
        <taxon>Bacillati</taxon>
        <taxon>Actinomycetota</taxon>
        <taxon>Candidatus Geothermincolia</taxon>
        <taxon>Candidatus Geothermincolales</taxon>
        <taxon>Candidatus Anoxymicrobiaceae</taxon>
        <taxon>Candidatus Anoxymicrobium</taxon>
    </lineage>
</organism>
<keyword evidence="2" id="KW-0812">Transmembrane</keyword>
<sequence length="268" mass="30184">MVENNITAIIVVLGALLLLALAVIVYLFLRTRRIDLECELLLRGTEGANFVEIVNDSIDQTHELLGKVDALSERYGMVLRRMAGAVQHVGVVRFDAFRDLGGLLSFAIAFLDDRGNGLVFSSIYGRSDSRTYAKPITERSSSYGLSPEEREAIRLAMQSEEMGAMPVEAKNLDHEERMANLRLFHDREEQEQIPKRESRREAEPRARQELSPEERRPARRRPEAPARPAGGKRAGGTPVQRRKSPPKSPPRPRRHDAPSEKPISGERE</sequence>
<feature type="compositionally biased region" description="Basic residues" evidence="1">
    <location>
        <begin position="240"/>
        <end position="254"/>
    </location>
</feature>
<comment type="caution">
    <text evidence="3">The sequence shown here is derived from an EMBL/GenBank/DDBJ whole genome shotgun (WGS) entry which is preliminary data.</text>
</comment>
<reference evidence="3 4" key="1">
    <citation type="journal article" date="2017" name="ISME J.">
        <title>Potential for microbial H2 and metal transformations associated with novel bacteria and archaea in deep terrestrial subsurface sediments.</title>
        <authorList>
            <person name="Hernsdorf A.W."/>
            <person name="Amano Y."/>
            <person name="Miyakawa K."/>
            <person name="Ise K."/>
            <person name="Suzuki Y."/>
            <person name="Anantharaman K."/>
            <person name="Probst A."/>
            <person name="Burstein D."/>
            <person name="Thomas B.C."/>
            <person name="Banfield J.F."/>
        </authorList>
    </citation>
    <scope>NUCLEOTIDE SEQUENCE [LARGE SCALE GENOMIC DNA]</scope>
    <source>
        <strain evidence="3">HGW-Actinobacteria-3</strain>
    </source>
</reference>
<dbReference type="AlphaFoldDB" id="A0A2N3G6M2"/>
<keyword evidence="2" id="KW-1133">Transmembrane helix</keyword>
<dbReference type="Pfam" id="PF14584">
    <property type="entry name" value="DUF4446"/>
    <property type="match status" value="1"/>
</dbReference>
<feature type="compositionally biased region" description="Basic and acidic residues" evidence="1">
    <location>
        <begin position="255"/>
        <end position="268"/>
    </location>
</feature>
<dbReference type="InterPro" id="IPR027981">
    <property type="entry name" value="DUF4446"/>
</dbReference>
<feature type="compositionally biased region" description="Basic and acidic residues" evidence="1">
    <location>
        <begin position="183"/>
        <end position="224"/>
    </location>
</feature>
<dbReference type="Proteomes" id="UP000233654">
    <property type="component" value="Unassembled WGS sequence"/>
</dbReference>
<gene>
    <name evidence="3" type="ORF">CVT63_03165</name>
</gene>
<feature type="region of interest" description="Disordered" evidence="1">
    <location>
        <begin position="183"/>
        <end position="268"/>
    </location>
</feature>
<evidence type="ECO:0008006" key="5">
    <source>
        <dbReference type="Google" id="ProtNLM"/>
    </source>
</evidence>
<evidence type="ECO:0000313" key="3">
    <source>
        <dbReference type="EMBL" id="PKQ28369.1"/>
    </source>
</evidence>
<evidence type="ECO:0000313" key="4">
    <source>
        <dbReference type="Proteomes" id="UP000233654"/>
    </source>
</evidence>
<protein>
    <recommendedName>
        <fullName evidence="5">DUF4446 family protein</fullName>
    </recommendedName>
</protein>
<accession>A0A2N3G6M2</accession>
<keyword evidence="2" id="KW-0472">Membrane</keyword>
<proteinExistence type="predicted"/>
<name>A0A2N3G6M2_9ACTN</name>
<feature type="transmembrane region" description="Helical" evidence="2">
    <location>
        <begin position="6"/>
        <end position="29"/>
    </location>
</feature>
<evidence type="ECO:0000256" key="2">
    <source>
        <dbReference type="SAM" id="Phobius"/>
    </source>
</evidence>
<evidence type="ECO:0000256" key="1">
    <source>
        <dbReference type="SAM" id="MobiDB-lite"/>
    </source>
</evidence>
<dbReference type="EMBL" id="PHEX01000019">
    <property type="protein sequence ID" value="PKQ28369.1"/>
    <property type="molecule type" value="Genomic_DNA"/>
</dbReference>